<feature type="binding site" evidence="6">
    <location>
        <position position="280"/>
    </location>
    <ligand>
        <name>FAD</name>
        <dbReference type="ChEBI" id="CHEBI:57692"/>
    </ligand>
</feature>
<protein>
    <recommendedName>
        <fullName evidence="6">Ferredoxin--NADP reductase</fullName>
        <shortName evidence="6">FNR</shortName>
        <shortName evidence="6">Fd-NADP(+) reductase</shortName>
        <ecNumber evidence="6">1.18.1.2</ecNumber>
    </recommendedName>
</protein>
<proteinExistence type="inferred from homology"/>
<dbReference type="RefSeq" id="WP_186085298.1">
    <property type="nucleotide sequence ID" value="NZ_BMDB01000001.1"/>
</dbReference>
<dbReference type="InterPro" id="IPR036188">
    <property type="entry name" value="FAD/NAD-bd_sf"/>
</dbReference>
<feature type="binding site" evidence="6">
    <location>
        <position position="41"/>
    </location>
    <ligand>
        <name>FAD</name>
        <dbReference type="ChEBI" id="CHEBI:57692"/>
    </ligand>
</feature>
<feature type="binding site" evidence="6">
    <location>
        <position position="33"/>
    </location>
    <ligand>
        <name>FAD</name>
        <dbReference type="ChEBI" id="CHEBI:57692"/>
    </ligand>
</feature>
<evidence type="ECO:0000256" key="5">
    <source>
        <dbReference type="ARBA" id="ARBA00023002"/>
    </source>
</evidence>
<evidence type="ECO:0000256" key="3">
    <source>
        <dbReference type="ARBA" id="ARBA00022827"/>
    </source>
</evidence>
<comment type="cofactor">
    <cofactor evidence="6">
        <name>FAD</name>
        <dbReference type="ChEBI" id="CHEBI:57692"/>
    </cofactor>
    <text evidence="6">Binds 1 FAD per subunit.</text>
</comment>
<dbReference type="PRINTS" id="PR00368">
    <property type="entry name" value="FADPNR"/>
</dbReference>
<dbReference type="InterPro" id="IPR023753">
    <property type="entry name" value="FAD/NAD-binding_dom"/>
</dbReference>
<evidence type="ECO:0000313" key="10">
    <source>
        <dbReference type="Proteomes" id="UP000521032"/>
    </source>
</evidence>
<feature type="binding site" evidence="6">
    <location>
        <position position="321"/>
    </location>
    <ligand>
        <name>FAD</name>
        <dbReference type="ChEBI" id="CHEBI:57692"/>
    </ligand>
</feature>
<evidence type="ECO:0000313" key="9">
    <source>
        <dbReference type="EMBL" id="CAD2072758.1"/>
    </source>
</evidence>
<dbReference type="GO" id="GO:0050661">
    <property type="term" value="F:NADP binding"/>
    <property type="evidence" value="ECO:0007669"/>
    <property type="project" value="UniProtKB-UniRule"/>
</dbReference>
<gene>
    <name evidence="9" type="ORF">JEOSCH030_00409</name>
</gene>
<dbReference type="Pfam" id="PF07992">
    <property type="entry name" value="Pyr_redox_2"/>
    <property type="match status" value="1"/>
</dbReference>
<feature type="binding site" evidence="6">
    <location>
        <position position="118"/>
    </location>
    <ligand>
        <name>FAD</name>
        <dbReference type="ChEBI" id="CHEBI:57692"/>
    </ligand>
</feature>
<dbReference type="Proteomes" id="UP000521032">
    <property type="component" value="Unassembled WGS sequence"/>
</dbReference>
<keyword evidence="3 6" id="KW-0274">FAD</keyword>
<name>A0A6V7R6W1_9BACL</name>
<dbReference type="PANTHER" id="PTHR48105">
    <property type="entry name" value="THIOREDOXIN REDUCTASE 1-RELATED-RELATED"/>
    <property type="match status" value="1"/>
</dbReference>
<dbReference type="GO" id="GO:0004324">
    <property type="term" value="F:ferredoxin-NADP+ reductase activity"/>
    <property type="evidence" value="ECO:0007669"/>
    <property type="project" value="UniProtKB-UniRule"/>
</dbReference>
<evidence type="ECO:0000256" key="1">
    <source>
        <dbReference type="ARBA" id="ARBA00011738"/>
    </source>
</evidence>
<feature type="binding site" evidence="6">
    <location>
        <position position="85"/>
    </location>
    <ligand>
        <name>FAD</name>
        <dbReference type="ChEBI" id="CHEBI:57692"/>
    </ligand>
</feature>
<keyword evidence="5 6" id="KW-0560">Oxidoreductase</keyword>
<dbReference type="PRINTS" id="PR00469">
    <property type="entry name" value="PNDRDTASEII"/>
</dbReference>
<evidence type="ECO:0000256" key="6">
    <source>
        <dbReference type="HAMAP-Rule" id="MF_01685"/>
    </source>
</evidence>
<evidence type="ECO:0000259" key="8">
    <source>
        <dbReference type="Pfam" id="PF07992"/>
    </source>
</evidence>
<keyword evidence="10" id="KW-1185">Reference proteome</keyword>
<comment type="caution">
    <text evidence="9">The sequence shown here is derived from an EMBL/GenBank/DDBJ whole genome shotgun (WGS) entry which is preliminary data.</text>
</comment>
<feature type="coiled-coil region" evidence="7">
    <location>
        <begin position="176"/>
        <end position="203"/>
    </location>
</feature>
<evidence type="ECO:0000256" key="4">
    <source>
        <dbReference type="ARBA" id="ARBA00022857"/>
    </source>
</evidence>
<dbReference type="InterPro" id="IPR050097">
    <property type="entry name" value="Ferredoxin-NADP_redctase_2"/>
</dbReference>
<feature type="binding site" evidence="6">
    <location>
        <position position="45"/>
    </location>
    <ligand>
        <name>FAD</name>
        <dbReference type="ChEBI" id="CHEBI:57692"/>
    </ligand>
</feature>
<keyword evidence="4 6" id="KW-0521">NADP</keyword>
<organism evidence="9 10">
    <name type="scientific">Phocicoccus schoeneichii</name>
    <dbReference type="NCBI Taxonomy" id="1812261"/>
    <lineage>
        <taxon>Bacteria</taxon>
        <taxon>Bacillati</taxon>
        <taxon>Bacillota</taxon>
        <taxon>Bacilli</taxon>
        <taxon>Bacillales</taxon>
        <taxon>Salinicoccaceae</taxon>
        <taxon>Phocicoccus</taxon>
    </lineage>
</organism>
<keyword evidence="7" id="KW-0175">Coiled coil</keyword>
<dbReference type="HAMAP" id="MF_01685">
    <property type="entry name" value="FENR2"/>
    <property type="match status" value="1"/>
</dbReference>
<accession>A0A6V7R6W1</accession>
<evidence type="ECO:0000256" key="2">
    <source>
        <dbReference type="ARBA" id="ARBA00022630"/>
    </source>
</evidence>
<comment type="similarity">
    <text evidence="6">Belongs to the ferredoxin--NADP reductase type 2 family.</text>
</comment>
<dbReference type="EC" id="1.18.1.2" evidence="6"/>
<evidence type="ECO:0000256" key="7">
    <source>
        <dbReference type="SAM" id="Coils"/>
    </source>
</evidence>
<dbReference type="InterPro" id="IPR022890">
    <property type="entry name" value="Fd--NADP_Rdtase_type_2"/>
</dbReference>
<dbReference type="GO" id="GO:0050660">
    <property type="term" value="F:flavin adenine dinucleotide binding"/>
    <property type="evidence" value="ECO:0007669"/>
    <property type="project" value="UniProtKB-UniRule"/>
</dbReference>
<keyword evidence="2 6" id="KW-0285">Flavoprotein</keyword>
<comment type="catalytic activity">
    <reaction evidence="6">
        <text>2 reduced [2Fe-2S]-[ferredoxin] + NADP(+) + H(+) = 2 oxidized [2Fe-2S]-[ferredoxin] + NADPH</text>
        <dbReference type="Rhea" id="RHEA:20125"/>
        <dbReference type="Rhea" id="RHEA-COMP:10000"/>
        <dbReference type="Rhea" id="RHEA-COMP:10001"/>
        <dbReference type="ChEBI" id="CHEBI:15378"/>
        <dbReference type="ChEBI" id="CHEBI:33737"/>
        <dbReference type="ChEBI" id="CHEBI:33738"/>
        <dbReference type="ChEBI" id="CHEBI:57783"/>
        <dbReference type="ChEBI" id="CHEBI:58349"/>
        <dbReference type="EC" id="1.18.1.2"/>
    </reaction>
</comment>
<feature type="binding site" evidence="6">
    <location>
        <position position="14"/>
    </location>
    <ligand>
        <name>FAD</name>
        <dbReference type="ChEBI" id="CHEBI:57692"/>
    </ligand>
</feature>
<dbReference type="Gene3D" id="3.50.50.60">
    <property type="entry name" value="FAD/NAD(P)-binding domain"/>
    <property type="match status" value="2"/>
</dbReference>
<dbReference type="SUPFAM" id="SSF51905">
    <property type="entry name" value="FAD/NAD(P)-binding domain"/>
    <property type="match status" value="1"/>
</dbReference>
<dbReference type="EMBL" id="CAJEWE010000006">
    <property type="protein sequence ID" value="CAD2072758.1"/>
    <property type="molecule type" value="Genomic_DNA"/>
</dbReference>
<dbReference type="AlphaFoldDB" id="A0A6V7R6W1"/>
<feature type="domain" description="FAD/NAD(P)-binding" evidence="8">
    <location>
        <begin position="5"/>
        <end position="290"/>
    </location>
</feature>
<comment type="subunit">
    <text evidence="1 6">Homodimer.</text>
</comment>
<sequence length="338" mass="37997">MNKTDCLIVGGGPSGLFAAFYAGLRGLDVTIIEHQDRLGGKLKFYLDKIVWDIGGVEANTAANIRESMVKQGLTFDPTVHLNESVISVNKERDVFKVETTKDTHYAKTVILATGVGVFSPVKLDLKETEDFEYENLHYYIEETKHYKDKHVLISGGGNSALDWAAHLADGIANVTLVCRKDELKGYEATIKDLETKHVRIIKQRTIEELRSNQDGTLIDRVVLSGGEEIDVDIVFVNHGYKSDSALLESLKTDVKMNEHNQILTEDRVKTGVDGLYAIGDQVHYDNRVHLIATGYPEASEAVNFAKYYIDKEERDYATVSSHNEKFDELNKEVRRNLE</sequence>
<reference evidence="9 10" key="1">
    <citation type="submission" date="2020-07" db="EMBL/GenBank/DDBJ databases">
        <authorList>
            <person name="Criscuolo A."/>
        </authorList>
    </citation>
    <scope>NUCLEOTIDE SEQUENCE [LARGE SCALE GENOMIC DNA]</scope>
    <source>
        <strain evidence="10">CIP 111030</strain>
    </source>
</reference>